<evidence type="ECO:0000256" key="1">
    <source>
        <dbReference type="SAM" id="MobiDB-lite"/>
    </source>
</evidence>
<name>A0A438BCS7_9NOCA</name>
<dbReference type="EMBL" id="RKLP01000007">
    <property type="protein sequence ID" value="RVW08711.1"/>
    <property type="molecule type" value="Genomic_DNA"/>
</dbReference>
<dbReference type="AlphaFoldDB" id="A0A438BCS7"/>
<feature type="compositionally biased region" description="Low complexity" evidence="1">
    <location>
        <begin position="16"/>
        <end position="39"/>
    </location>
</feature>
<proteinExistence type="predicted"/>
<gene>
    <name evidence="2" type="ORF">EGT67_14355</name>
</gene>
<dbReference type="Proteomes" id="UP000286208">
    <property type="component" value="Unassembled WGS sequence"/>
</dbReference>
<comment type="caution">
    <text evidence="2">The sequence shown here is derived from an EMBL/GenBank/DDBJ whole genome shotgun (WGS) entry which is preliminary data.</text>
</comment>
<evidence type="ECO:0000313" key="3">
    <source>
        <dbReference type="Proteomes" id="UP000286208"/>
    </source>
</evidence>
<sequence length="169" mass="17545">MGAVSSFVLAGCASDTSTAEPTASATESTSDETGTGSAECAESSRYGDEGRLFGREWLLAYKRNPTTSGVSLLRCHYAHEGSGGSEAPIEAAAEDLVPPPSFVTDGTEVQKILVSLPDSTDRPLWRCPSTIVTSFDEYAVLDPTGTPVATFQIAAGGSPCGMFRVVPSS</sequence>
<accession>A0A438BCS7</accession>
<protein>
    <submittedName>
        <fullName evidence="2">Uncharacterized protein</fullName>
    </submittedName>
</protein>
<reference evidence="2 3" key="1">
    <citation type="submission" date="2018-11" db="EMBL/GenBank/DDBJ databases">
        <title>Rhodococcus spongicola sp. nov. and Rhodococcus xishaensis sp. nov. from marine sponges.</title>
        <authorList>
            <person name="Li L."/>
            <person name="Lin H.W."/>
        </authorList>
    </citation>
    <scope>NUCLEOTIDE SEQUENCE [LARGE SCALE GENOMIC DNA]</scope>
    <source>
        <strain evidence="2 3">CCTCC AB2014297</strain>
    </source>
</reference>
<keyword evidence="3" id="KW-1185">Reference proteome</keyword>
<organism evidence="2 3">
    <name type="scientific">Prescottella agglutinans</name>
    <dbReference type="NCBI Taxonomy" id="1644129"/>
    <lineage>
        <taxon>Bacteria</taxon>
        <taxon>Bacillati</taxon>
        <taxon>Actinomycetota</taxon>
        <taxon>Actinomycetes</taxon>
        <taxon>Mycobacteriales</taxon>
        <taxon>Nocardiaceae</taxon>
        <taxon>Prescottella</taxon>
    </lineage>
</organism>
<evidence type="ECO:0000313" key="2">
    <source>
        <dbReference type="EMBL" id="RVW08711.1"/>
    </source>
</evidence>
<feature type="region of interest" description="Disordered" evidence="1">
    <location>
        <begin position="16"/>
        <end position="43"/>
    </location>
</feature>